<protein>
    <submittedName>
        <fullName evidence="3">Uncharacterized protein</fullName>
    </submittedName>
</protein>
<feature type="region of interest" description="Disordered" evidence="2">
    <location>
        <begin position="349"/>
        <end position="377"/>
    </location>
</feature>
<evidence type="ECO:0000256" key="1">
    <source>
        <dbReference type="SAM" id="Coils"/>
    </source>
</evidence>
<proteinExistence type="predicted"/>
<dbReference type="AlphaFoldDB" id="A0A150G090"/>
<organism evidence="3 4">
    <name type="scientific">Gonium pectorale</name>
    <name type="common">Green alga</name>
    <dbReference type="NCBI Taxonomy" id="33097"/>
    <lineage>
        <taxon>Eukaryota</taxon>
        <taxon>Viridiplantae</taxon>
        <taxon>Chlorophyta</taxon>
        <taxon>core chlorophytes</taxon>
        <taxon>Chlorophyceae</taxon>
        <taxon>CS clade</taxon>
        <taxon>Chlamydomonadales</taxon>
        <taxon>Volvocaceae</taxon>
        <taxon>Gonium</taxon>
    </lineage>
</organism>
<keyword evidence="1" id="KW-0175">Coiled coil</keyword>
<comment type="caution">
    <text evidence="3">The sequence shown here is derived from an EMBL/GenBank/DDBJ whole genome shotgun (WGS) entry which is preliminary data.</text>
</comment>
<sequence length="377" mass="39184">MFQPVTRKQCQQPTVPATQSPPNEVIALTAAVACERRTRLAAEKRLSQAEGRFDDLTRQLEEARQQAERMAETARQYEARAHKAEQELAAALADRNWFCAEGHAARMLLETGRDAAALGEQLAACRLQAQAQAIDNDALRTHLRQLQSAFDARLQAAAAREAQLSEQLAMARTAARASAAQEAAAASAAAAARMKVLEDELDFMSCSLDIKDQRVKNIELEAMRLAAALDDSNRRVAELLEAGLTAATSAGSAPSAAALFDAAAGSSRMMDLANGADLGGGALFGGFGGFAPLPCSQDGCAAQQLPAAVASAWSSRTSSARSLTALGMGLGAATPFLAFPAPVLGVGASDAEQTDSSSDGGSKRGTEAGEATGYGTL</sequence>
<reference evidence="4" key="1">
    <citation type="journal article" date="2016" name="Nat. Commun.">
        <title>The Gonium pectorale genome demonstrates co-option of cell cycle regulation during the evolution of multicellularity.</title>
        <authorList>
            <person name="Hanschen E.R."/>
            <person name="Marriage T.N."/>
            <person name="Ferris P.J."/>
            <person name="Hamaji T."/>
            <person name="Toyoda A."/>
            <person name="Fujiyama A."/>
            <person name="Neme R."/>
            <person name="Noguchi H."/>
            <person name="Minakuchi Y."/>
            <person name="Suzuki M."/>
            <person name="Kawai-Toyooka H."/>
            <person name="Smith D.R."/>
            <person name="Sparks H."/>
            <person name="Anderson J."/>
            <person name="Bakaric R."/>
            <person name="Luria V."/>
            <person name="Karger A."/>
            <person name="Kirschner M.W."/>
            <person name="Durand P.M."/>
            <person name="Michod R.E."/>
            <person name="Nozaki H."/>
            <person name="Olson B.J."/>
        </authorList>
    </citation>
    <scope>NUCLEOTIDE SEQUENCE [LARGE SCALE GENOMIC DNA]</scope>
    <source>
        <strain evidence="4">NIES-2863</strain>
    </source>
</reference>
<gene>
    <name evidence="3" type="ORF">GPECTOR_96g714</name>
</gene>
<keyword evidence="4" id="KW-1185">Reference proteome</keyword>
<evidence type="ECO:0000313" key="3">
    <source>
        <dbReference type="EMBL" id="KXZ43248.1"/>
    </source>
</evidence>
<feature type="compositionally biased region" description="Low complexity" evidence="2">
    <location>
        <begin position="368"/>
        <end position="377"/>
    </location>
</feature>
<feature type="region of interest" description="Disordered" evidence="2">
    <location>
        <begin position="1"/>
        <end position="20"/>
    </location>
</feature>
<accession>A0A150G090</accession>
<dbReference type="Proteomes" id="UP000075714">
    <property type="component" value="Unassembled WGS sequence"/>
</dbReference>
<name>A0A150G090_GONPE</name>
<evidence type="ECO:0000313" key="4">
    <source>
        <dbReference type="Proteomes" id="UP000075714"/>
    </source>
</evidence>
<dbReference type="EMBL" id="LSYV01000097">
    <property type="protein sequence ID" value="KXZ43248.1"/>
    <property type="molecule type" value="Genomic_DNA"/>
</dbReference>
<evidence type="ECO:0000256" key="2">
    <source>
        <dbReference type="SAM" id="MobiDB-lite"/>
    </source>
</evidence>
<feature type="coiled-coil region" evidence="1">
    <location>
        <begin position="39"/>
        <end position="94"/>
    </location>
</feature>